<evidence type="ECO:0000256" key="6">
    <source>
        <dbReference type="ARBA" id="ARBA00023034"/>
    </source>
</evidence>
<feature type="domain" description="Glycosyltransferase 2-like" evidence="10">
    <location>
        <begin position="198"/>
        <end position="442"/>
    </location>
</feature>
<keyword evidence="5 9" id="KW-1133">Transmembrane helix</keyword>
<dbReference type="InterPro" id="IPR001173">
    <property type="entry name" value="Glyco_trans_2-like"/>
</dbReference>
<evidence type="ECO:0000256" key="2">
    <source>
        <dbReference type="ARBA" id="ARBA00022676"/>
    </source>
</evidence>
<dbReference type="PANTHER" id="PTHR32044:SF80">
    <property type="entry name" value="XYLOGLUCAN GLYCOSYLTRANSFERASE 2-RELATED"/>
    <property type="match status" value="1"/>
</dbReference>
<dbReference type="Proteomes" id="UP000236728">
    <property type="component" value="Unassembled WGS sequence"/>
</dbReference>
<protein>
    <submittedName>
        <fullName evidence="11">Glycosyltransferase, catalytic subunit of cellulose synthase and poly-beta-1,6-N-acetylglucosamine synthase</fullName>
    </submittedName>
</protein>
<name>A0A1H6C6T3_9BACT</name>
<dbReference type="PANTHER" id="PTHR32044">
    <property type="entry name" value="GLUCOMANNAN 4-BETA-MANNOSYLTRANSFERASE 9"/>
    <property type="match status" value="1"/>
</dbReference>
<dbReference type="GO" id="GO:0016757">
    <property type="term" value="F:glycosyltransferase activity"/>
    <property type="evidence" value="ECO:0007669"/>
    <property type="project" value="UniProtKB-KW"/>
</dbReference>
<keyword evidence="4 9" id="KW-0812">Transmembrane</keyword>
<evidence type="ECO:0000259" key="10">
    <source>
        <dbReference type="Pfam" id="PF13632"/>
    </source>
</evidence>
<evidence type="ECO:0000256" key="1">
    <source>
        <dbReference type="ARBA" id="ARBA00004653"/>
    </source>
</evidence>
<feature type="transmembrane region" description="Helical" evidence="9">
    <location>
        <begin position="517"/>
        <end position="542"/>
    </location>
</feature>
<evidence type="ECO:0000313" key="11">
    <source>
        <dbReference type="EMBL" id="SEG68671.1"/>
    </source>
</evidence>
<evidence type="ECO:0000256" key="4">
    <source>
        <dbReference type="ARBA" id="ARBA00022692"/>
    </source>
</evidence>
<dbReference type="EMBL" id="FNVA01000009">
    <property type="protein sequence ID" value="SEG68671.1"/>
    <property type="molecule type" value="Genomic_DNA"/>
</dbReference>
<feature type="transmembrane region" description="Helical" evidence="9">
    <location>
        <begin position="43"/>
        <end position="64"/>
    </location>
</feature>
<proteinExistence type="predicted"/>
<evidence type="ECO:0000256" key="3">
    <source>
        <dbReference type="ARBA" id="ARBA00022679"/>
    </source>
</evidence>
<evidence type="ECO:0000313" key="12">
    <source>
        <dbReference type="Proteomes" id="UP000236728"/>
    </source>
</evidence>
<dbReference type="AlphaFoldDB" id="A0A1H6C6T3"/>
<organism evidence="11 12">
    <name type="scientific">Bryocella elongata</name>
    <dbReference type="NCBI Taxonomy" id="863522"/>
    <lineage>
        <taxon>Bacteria</taxon>
        <taxon>Pseudomonadati</taxon>
        <taxon>Acidobacteriota</taxon>
        <taxon>Terriglobia</taxon>
        <taxon>Terriglobales</taxon>
        <taxon>Acidobacteriaceae</taxon>
        <taxon>Bryocella</taxon>
    </lineage>
</organism>
<evidence type="ECO:0000256" key="7">
    <source>
        <dbReference type="ARBA" id="ARBA00023136"/>
    </source>
</evidence>
<dbReference type="InterPro" id="IPR029044">
    <property type="entry name" value="Nucleotide-diphossugar_trans"/>
</dbReference>
<comment type="subcellular location">
    <subcellularLocation>
        <location evidence="1">Golgi apparatus membrane</location>
        <topology evidence="1">Multi-pass membrane protein</topology>
    </subcellularLocation>
</comment>
<keyword evidence="12" id="KW-1185">Reference proteome</keyword>
<dbReference type="Pfam" id="PF13632">
    <property type="entry name" value="Glyco_trans_2_3"/>
    <property type="match status" value="1"/>
</dbReference>
<dbReference type="CDD" id="cd06437">
    <property type="entry name" value="CESA_CaSu_A2"/>
    <property type="match status" value="1"/>
</dbReference>
<keyword evidence="6" id="KW-0333">Golgi apparatus</keyword>
<dbReference type="Gene3D" id="3.90.550.10">
    <property type="entry name" value="Spore Coat Polysaccharide Biosynthesis Protein SpsA, Chain A"/>
    <property type="match status" value="1"/>
</dbReference>
<sequence length="560" mass="64553">MEYSLIQSLQALALYLASQRGLSHYWKTHYADHTFRNVYRWNAFDISLLIPYFIVMIILAFYGIHRYQLVWLYYRNRRNAAKSAESPASYTEEQLPFVTIQLPIYNEQFVIDRLIDACCRMDYPRDRFEIQLLDDSTDETTEVAAAIVQRYATGGVTTAEHPEPLAPQPVLYLHRSNRYGFKAGALEEGLKSSRGELVAIFDADFVPPVDWLRKVVHHFAEPGVGMVQTRWTHLNRNYSFLTQVEAILLDGHFVLEHGGRSRAGVFFNFNGTAGMWRRQAIDEAGGWEHDTLTEDTDLSYRAQLKGWKFKYLQDVECPAELPIEMTAFKTQQARWAKGLIQVAKKSLPTILHADIDWHQKLEAWYHLTANISYPLMIILSVLLMPAMIIRSWQGPIQMLLIDLPLFLASTASVSTFYLVSQKELFPRTWYKTFLYVPFLMALGVGLTVTNTKAVMEALFGVKSAFARTPKYAVQKKGERSQAKKYRKRLGIIPWIELAIGCYFAGTVYYAISTENYFTVPFLLLFVLGYWYTGFLSIFQGLFERREGRGEMHEKPYPVGI</sequence>
<feature type="transmembrane region" description="Helical" evidence="9">
    <location>
        <begin position="371"/>
        <end position="392"/>
    </location>
</feature>
<keyword evidence="2" id="KW-0328">Glycosyltransferase</keyword>
<feature type="transmembrane region" description="Helical" evidence="9">
    <location>
        <begin position="398"/>
        <end position="419"/>
    </location>
</feature>
<evidence type="ECO:0000256" key="5">
    <source>
        <dbReference type="ARBA" id="ARBA00022989"/>
    </source>
</evidence>
<dbReference type="GO" id="GO:0071555">
    <property type="term" value="P:cell wall organization"/>
    <property type="evidence" value="ECO:0007669"/>
    <property type="project" value="UniProtKB-KW"/>
</dbReference>
<keyword evidence="8" id="KW-0961">Cell wall biogenesis/degradation</keyword>
<dbReference type="FunFam" id="3.90.550.10:FF:000057">
    <property type="entry name" value="Glycosyltransferase-like protein, family 2"/>
    <property type="match status" value="1"/>
</dbReference>
<dbReference type="SUPFAM" id="SSF53448">
    <property type="entry name" value="Nucleotide-diphospho-sugar transferases"/>
    <property type="match status" value="1"/>
</dbReference>
<evidence type="ECO:0000256" key="8">
    <source>
        <dbReference type="ARBA" id="ARBA00023316"/>
    </source>
</evidence>
<keyword evidence="7 9" id="KW-0472">Membrane</keyword>
<feature type="transmembrane region" description="Helical" evidence="9">
    <location>
        <begin position="489"/>
        <end position="511"/>
    </location>
</feature>
<reference evidence="11 12" key="1">
    <citation type="submission" date="2016-10" db="EMBL/GenBank/DDBJ databases">
        <authorList>
            <person name="de Groot N.N."/>
        </authorList>
    </citation>
    <scope>NUCLEOTIDE SEQUENCE [LARGE SCALE GENOMIC DNA]</scope>
    <source>
        <strain evidence="11 12">DSM 22489</strain>
    </source>
</reference>
<evidence type="ECO:0000256" key="9">
    <source>
        <dbReference type="SAM" id="Phobius"/>
    </source>
</evidence>
<dbReference type="OrthoDB" id="9768769at2"/>
<keyword evidence="3 11" id="KW-0808">Transferase</keyword>
<gene>
    <name evidence="11" type="ORF">SAMN05421819_4269</name>
</gene>
<accession>A0A1H6C6T3</accession>